<proteinExistence type="predicted"/>
<evidence type="ECO:0000313" key="1">
    <source>
        <dbReference type="EMBL" id="WAJ27027.1"/>
    </source>
</evidence>
<protein>
    <submittedName>
        <fullName evidence="1">Thiol reductant ABC exporter subunit CydC</fullName>
    </submittedName>
</protein>
<keyword evidence="2" id="KW-1185">Reference proteome</keyword>
<dbReference type="EMBL" id="CP113520">
    <property type="protein sequence ID" value="WAJ27027.1"/>
    <property type="molecule type" value="Genomic_DNA"/>
</dbReference>
<dbReference type="Proteomes" id="UP001163223">
    <property type="component" value="Chromosome"/>
</dbReference>
<evidence type="ECO:0000313" key="2">
    <source>
        <dbReference type="Proteomes" id="UP001163223"/>
    </source>
</evidence>
<gene>
    <name evidence="1" type="primary">cydC</name>
    <name evidence="1" type="ORF">OXU80_19470</name>
</gene>
<sequence>MSAILFFRPLFLAERGRFAATLLLALVALGAGVALLGLSGWFLTGASLATAALSFNLFAPSAAVRGLSFLRIAARYGEKLVGHDATLRVLGTIRAWLFHRLMPRVGALRPGLRRGDLVSRLTADVDALDTAFLLAVGPLLGSLLVGAAMVLALAILLPDAALVYAAGWTAATLLVPALFVRASHRGGAAAASVEAAAMLRVACLDTIDGHADIVAFGARPWAEARFTEEARWLGALRKSQGRRAARAGAAIQALAGATLLGTLVLGLRAHGAGEIEGPLMVGLLLAILASFEASAAVMRSVARLAEAEAAARRLREAATGPEAVIEPADPTALPPGGAVAFESVRFGHRADRPVLRNLDLCVPAGAQVAIRGASGAGKSTLLHLLLRLAEPQAGRIRLAGADIAAVRLADLHARVALLEQNAPVFLDTVRGNLLVGRADAGEAELWDALDRARLGDTVRAMPRGLDTELGEGGRTLSAGQARRLGLARVLLSRAAVLALDEPTSGLDREAELAFLRDLRSACAGRTVLLVTHAETEPGFFDRQYRLVDGRLLPDQ</sequence>
<organism evidence="1 2">
    <name type="scientific">Antarcticirhabdus aurantiaca</name>
    <dbReference type="NCBI Taxonomy" id="2606717"/>
    <lineage>
        <taxon>Bacteria</taxon>
        <taxon>Pseudomonadati</taxon>
        <taxon>Pseudomonadota</taxon>
        <taxon>Alphaproteobacteria</taxon>
        <taxon>Hyphomicrobiales</taxon>
        <taxon>Aurantimonadaceae</taxon>
        <taxon>Antarcticirhabdus</taxon>
    </lineage>
</organism>
<name>A0ACD4NJJ1_9HYPH</name>
<accession>A0ACD4NJJ1</accession>
<reference evidence="1" key="1">
    <citation type="submission" date="2022-11" db="EMBL/GenBank/DDBJ databases">
        <title>beta-Carotene-producing bacterium, Jeongeuplla avenae sp. nov., alleviates the salt stress of Arabidopsis seedlings.</title>
        <authorList>
            <person name="Jiang L."/>
            <person name="Lee J."/>
        </authorList>
    </citation>
    <scope>NUCLEOTIDE SEQUENCE</scope>
    <source>
        <strain evidence="1">DY_R2A_6</strain>
    </source>
</reference>